<organism evidence="1 2">
    <name type="scientific">Dothidotthia symphoricarpi CBS 119687</name>
    <dbReference type="NCBI Taxonomy" id="1392245"/>
    <lineage>
        <taxon>Eukaryota</taxon>
        <taxon>Fungi</taxon>
        <taxon>Dikarya</taxon>
        <taxon>Ascomycota</taxon>
        <taxon>Pezizomycotina</taxon>
        <taxon>Dothideomycetes</taxon>
        <taxon>Pleosporomycetidae</taxon>
        <taxon>Pleosporales</taxon>
        <taxon>Dothidotthiaceae</taxon>
        <taxon>Dothidotthia</taxon>
    </lineage>
</organism>
<dbReference type="GeneID" id="54410444"/>
<proteinExistence type="predicted"/>
<dbReference type="AlphaFoldDB" id="A0A6A6ARW4"/>
<dbReference type="EMBL" id="ML977498">
    <property type="protein sequence ID" value="KAF2133943.1"/>
    <property type="molecule type" value="Genomic_DNA"/>
</dbReference>
<gene>
    <name evidence="1" type="ORF">P153DRAFT_381115</name>
</gene>
<dbReference type="RefSeq" id="XP_033528330.1">
    <property type="nucleotide sequence ID" value="XM_033670012.1"/>
</dbReference>
<protein>
    <submittedName>
        <fullName evidence="1">Uncharacterized protein</fullName>
    </submittedName>
</protein>
<sequence length="156" mass="16529">MMCMIDVSVALREPGSANDHRGLGRRARSHDEALPWWPRQRCHGLTTTMQAAVHTPSCVDGCPAAVFGLDVHLFAGIGGGAWLASVAFPWGRAPHLPFAMLFTGSLAHSASASASVPPPPSLLPIAGRDMGSRRIVVPALRAFAPSLCCREQPRGD</sequence>
<evidence type="ECO:0000313" key="1">
    <source>
        <dbReference type="EMBL" id="KAF2133943.1"/>
    </source>
</evidence>
<reference evidence="1" key="1">
    <citation type="journal article" date="2020" name="Stud. Mycol.">
        <title>101 Dothideomycetes genomes: a test case for predicting lifestyles and emergence of pathogens.</title>
        <authorList>
            <person name="Haridas S."/>
            <person name="Albert R."/>
            <person name="Binder M."/>
            <person name="Bloem J."/>
            <person name="Labutti K."/>
            <person name="Salamov A."/>
            <person name="Andreopoulos B."/>
            <person name="Baker S."/>
            <person name="Barry K."/>
            <person name="Bills G."/>
            <person name="Bluhm B."/>
            <person name="Cannon C."/>
            <person name="Castanera R."/>
            <person name="Culley D."/>
            <person name="Daum C."/>
            <person name="Ezra D."/>
            <person name="Gonzalez J."/>
            <person name="Henrissat B."/>
            <person name="Kuo A."/>
            <person name="Liang C."/>
            <person name="Lipzen A."/>
            <person name="Lutzoni F."/>
            <person name="Magnuson J."/>
            <person name="Mondo S."/>
            <person name="Nolan M."/>
            <person name="Ohm R."/>
            <person name="Pangilinan J."/>
            <person name="Park H.-J."/>
            <person name="Ramirez L."/>
            <person name="Alfaro M."/>
            <person name="Sun H."/>
            <person name="Tritt A."/>
            <person name="Yoshinaga Y."/>
            <person name="Zwiers L.-H."/>
            <person name="Turgeon B."/>
            <person name="Goodwin S."/>
            <person name="Spatafora J."/>
            <person name="Crous P."/>
            <person name="Grigoriev I."/>
        </authorList>
    </citation>
    <scope>NUCLEOTIDE SEQUENCE</scope>
    <source>
        <strain evidence="1">CBS 119687</strain>
    </source>
</reference>
<accession>A0A6A6ARW4</accession>
<evidence type="ECO:0000313" key="2">
    <source>
        <dbReference type="Proteomes" id="UP000799771"/>
    </source>
</evidence>
<name>A0A6A6ARW4_9PLEO</name>
<keyword evidence="2" id="KW-1185">Reference proteome</keyword>
<dbReference type="Proteomes" id="UP000799771">
    <property type="component" value="Unassembled WGS sequence"/>
</dbReference>